<keyword evidence="3" id="KW-1185">Reference proteome</keyword>
<proteinExistence type="predicted"/>
<dbReference type="InterPro" id="IPR013783">
    <property type="entry name" value="Ig-like_fold"/>
</dbReference>
<feature type="chain" id="PRO_5039523013" evidence="1">
    <location>
        <begin position="22"/>
        <end position="146"/>
    </location>
</feature>
<evidence type="ECO:0000256" key="1">
    <source>
        <dbReference type="SAM" id="SignalP"/>
    </source>
</evidence>
<feature type="signal peptide" evidence="1">
    <location>
        <begin position="1"/>
        <end position="21"/>
    </location>
</feature>
<dbReference type="Proteomes" id="UP000279275">
    <property type="component" value="Unassembled WGS sequence"/>
</dbReference>
<dbReference type="Gene3D" id="2.60.40.10">
    <property type="entry name" value="Immunoglobulins"/>
    <property type="match status" value="1"/>
</dbReference>
<gene>
    <name evidence="2" type="ORF">EBN03_28910</name>
</gene>
<sequence length="146" mass="14530">MNKIISGTGIGVMGLAAAAIAAAPMAAADVTNANLTVAGSQFVVNKSYSITANAQIPGVVTHFYDNGVEIGSVPTLLSQGSLGNVPVTISWTPTTTGSHVITEKNLDAILGTTLSSDGPVNVNVISQWDATVGGIPVIGPALGSLS</sequence>
<name>A0A3M2KT88_9NOCA</name>
<accession>A0A3M2KT88</accession>
<protein>
    <submittedName>
        <fullName evidence="2">Uncharacterized protein</fullName>
    </submittedName>
</protein>
<keyword evidence="1" id="KW-0732">Signal</keyword>
<evidence type="ECO:0000313" key="3">
    <source>
        <dbReference type="Proteomes" id="UP000279275"/>
    </source>
</evidence>
<dbReference type="OrthoDB" id="4571099at2"/>
<dbReference type="AlphaFoldDB" id="A0A3M2KT88"/>
<dbReference type="GO" id="GO:0005975">
    <property type="term" value="P:carbohydrate metabolic process"/>
    <property type="evidence" value="ECO:0007669"/>
    <property type="project" value="UniProtKB-ARBA"/>
</dbReference>
<reference evidence="2 3" key="1">
    <citation type="submission" date="2018-10" db="EMBL/GenBank/DDBJ databases">
        <title>Isolation from cow dung.</title>
        <authorList>
            <person name="Ling L."/>
        </authorList>
    </citation>
    <scope>NUCLEOTIDE SEQUENCE [LARGE SCALE GENOMIC DNA]</scope>
    <source>
        <strain evidence="2 3">NEAU-LL90</strain>
    </source>
</reference>
<organism evidence="2 3">
    <name type="scientific">Nocardia stercoris</name>
    <dbReference type="NCBI Taxonomy" id="2483361"/>
    <lineage>
        <taxon>Bacteria</taxon>
        <taxon>Bacillati</taxon>
        <taxon>Actinomycetota</taxon>
        <taxon>Actinomycetes</taxon>
        <taxon>Mycobacteriales</taxon>
        <taxon>Nocardiaceae</taxon>
        <taxon>Nocardia</taxon>
    </lineage>
</organism>
<dbReference type="RefSeq" id="WP_122191320.1">
    <property type="nucleotide sequence ID" value="NZ_RFFH01000019.1"/>
</dbReference>
<comment type="caution">
    <text evidence="2">The sequence shown here is derived from an EMBL/GenBank/DDBJ whole genome shotgun (WGS) entry which is preliminary data.</text>
</comment>
<dbReference type="EMBL" id="RFFH01000019">
    <property type="protein sequence ID" value="RMI28669.1"/>
    <property type="molecule type" value="Genomic_DNA"/>
</dbReference>
<evidence type="ECO:0000313" key="2">
    <source>
        <dbReference type="EMBL" id="RMI28669.1"/>
    </source>
</evidence>